<evidence type="ECO:0000256" key="1">
    <source>
        <dbReference type="SAM" id="Phobius"/>
    </source>
</evidence>
<proteinExistence type="predicted"/>
<keyword evidence="1" id="KW-0472">Membrane</keyword>
<dbReference type="STRING" id="576117.SAMN04488138_14612"/>
<keyword evidence="1" id="KW-1133">Transmembrane helix</keyword>
<accession>A0A1I3XAT0</accession>
<sequence length="104" mass="11770">MKTPTPILSLEAHNLIAAREMIQSPKPYGEAALRRACAILMTYGDSLDFQRGAMLIYRLDEAAKERQRFTIKRRDLWAVNGFLAVVAVLIWCLAFFLKHSNGGM</sequence>
<gene>
    <name evidence="2" type="ORF">SAMN04488138_14612</name>
</gene>
<organism evidence="2 3">
    <name type="scientific">Celeribacter halophilus</name>
    <dbReference type="NCBI Taxonomy" id="576117"/>
    <lineage>
        <taxon>Bacteria</taxon>
        <taxon>Pseudomonadati</taxon>
        <taxon>Pseudomonadota</taxon>
        <taxon>Alphaproteobacteria</taxon>
        <taxon>Rhodobacterales</taxon>
        <taxon>Roseobacteraceae</taxon>
        <taxon>Celeribacter</taxon>
    </lineage>
</organism>
<keyword evidence="1" id="KW-0812">Transmembrane</keyword>
<keyword evidence="3" id="KW-1185">Reference proteome</keyword>
<dbReference type="EMBL" id="FORY01000046">
    <property type="protein sequence ID" value="SFK16718.1"/>
    <property type="molecule type" value="Genomic_DNA"/>
</dbReference>
<reference evidence="2 3" key="1">
    <citation type="submission" date="2016-10" db="EMBL/GenBank/DDBJ databases">
        <authorList>
            <person name="de Groot N.N."/>
        </authorList>
    </citation>
    <scope>NUCLEOTIDE SEQUENCE [LARGE SCALE GENOMIC DNA]</scope>
    <source>
        <strain evidence="2 3">CGMCC 1.8891</strain>
    </source>
</reference>
<dbReference type="GeneID" id="98667089"/>
<name>A0A1I3XAT0_9RHOB</name>
<evidence type="ECO:0000313" key="2">
    <source>
        <dbReference type="EMBL" id="SFK16718.1"/>
    </source>
</evidence>
<dbReference type="RefSeq" id="WP_066598863.1">
    <property type="nucleotide sequence ID" value="NZ_FORY01000046.1"/>
</dbReference>
<dbReference type="Proteomes" id="UP000183299">
    <property type="component" value="Unassembled WGS sequence"/>
</dbReference>
<dbReference type="AlphaFoldDB" id="A0A1I3XAT0"/>
<protein>
    <submittedName>
        <fullName evidence="2">Uncharacterized protein</fullName>
    </submittedName>
</protein>
<feature type="transmembrane region" description="Helical" evidence="1">
    <location>
        <begin position="76"/>
        <end position="97"/>
    </location>
</feature>
<evidence type="ECO:0000313" key="3">
    <source>
        <dbReference type="Proteomes" id="UP000183299"/>
    </source>
</evidence>